<sequence>MLAYIGIKFHPDDRNRHVIEQLSDLLTSCGFETICVRRDIEKWGVISLSPRELMRETFVIIRSCQLVVIELSEKGVGLGIESGYAFAHAIPVITIARDGSDISDTLRGISEAVYVYENMADLRESFQHLEIRKHS</sequence>
<gene>
    <name evidence="1" type="ORF">Z519_01111</name>
</gene>
<accession>A0A0D2GGT6</accession>
<proteinExistence type="predicted"/>
<dbReference type="Proteomes" id="UP000053789">
    <property type="component" value="Unassembled WGS sequence"/>
</dbReference>
<dbReference type="EMBL" id="KN846981">
    <property type="protein sequence ID" value="KIW97527.1"/>
    <property type="molecule type" value="Genomic_DNA"/>
</dbReference>
<keyword evidence="2" id="KW-1185">Reference proteome</keyword>
<evidence type="ECO:0000313" key="2">
    <source>
        <dbReference type="Proteomes" id="UP000053789"/>
    </source>
</evidence>
<dbReference type="VEuPathDB" id="FungiDB:Z519_01111"/>
<dbReference type="Gene3D" id="3.40.50.450">
    <property type="match status" value="1"/>
</dbReference>
<dbReference type="RefSeq" id="XP_016624196.1">
    <property type="nucleotide sequence ID" value="XM_016758868.1"/>
</dbReference>
<organism evidence="1 2">
    <name type="scientific">Cladophialophora bantiana (strain ATCC 10958 / CBS 173.52 / CDC B-1940 / NIH 8579)</name>
    <name type="common">Xylohypha bantiana</name>
    <dbReference type="NCBI Taxonomy" id="1442370"/>
    <lineage>
        <taxon>Eukaryota</taxon>
        <taxon>Fungi</taxon>
        <taxon>Dikarya</taxon>
        <taxon>Ascomycota</taxon>
        <taxon>Pezizomycotina</taxon>
        <taxon>Eurotiomycetes</taxon>
        <taxon>Chaetothyriomycetidae</taxon>
        <taxon>Chaetothyriales</taxon>
        <taxon>Herpotrichiellaceae</taxon>
        <taxon>Cladophialophora</taxon>
    </lineage>
</organism>
<dbReference type="HOGENOM" id="CLU_1956031_0_0_1"/>
<evidence type="ECO:0008006" key="3">
    <source>
        <dbReference type="Google" id="ProtNLM"/>
    </source>
</evidence>
<dbReference type="OrthoDB" id="5291002at2759"/>
<dbReference type="SUPFAM" id="SSF52309">
    <property type="entry name" value="N-(deoxy)ribosyltransferase-like"/>
    <property type="match status" value="1"/>
</dbReference>
<dbReference type="GeneID" id="27694039"/>
<dbReference type="AlphaFoldDB" id="A0A0D2GGT6"/>
<evidence type="ECO:0000313" key="1">
    <source>
        <dbReference type="EMBL" id="KIW97527.1"/>
    </source>
</evidence>
<name>A0A0D2GGT6_CLAB1</name>
<reference evidence="1" key="1">
    <citation type="submission" date="2015-01" db="EMBL/GenBank/DDBJ databases">
        <title>The Genome Sequence of Cladophialophora bantiana CBS 173.52.</title>
        <authorList>
            <consortium name="The Broad Institute Genomics Platform"/>
            <person name="Cuomo C."/>
            <person name="de Hoog S."/>
            <person name="Gorbushina A."/>
            <person name="Stielow B."/>
            <person name="Teixiera M."/>
            <person name="Abouelleil A."/>
            <person name="Chapman S.B."/>
            <person name="Priest M."/>
            <person name="Young S.K."/>
            <person name="Wortman J."/>
            <person name="Nusbaum C."/>
            <person name="Birren B."/>
        </authorList>
    </citation>
    <scope>NUCLEOTIDE SEQUENCE [LARGE SCALE GENOMIC DNA]</scope>
    <source>
        <strain evidence="1">CBS 173.52</strain>
    </source>
</reference>
<protein>
    <recommendedName>
        <fullName evidence="3">Nucleoside 2-deoxyribosyltransferase</fullName>
    </recommendedName>
</protein>